<dbReference type="AlphaFoldDB" id="A0AAD8CC19"/>
<evidence type="ECO:0000313" key="2">
    <source>
        <dbReference type="Proteomes" id="UP001233172"/>
    </source>
</evidence>
<name>A0AAD8CC19_BIOPF</name>
<organism evidence="1 2">
    <name type="scientific">Biomphalaria pfeifferi</name>
    <name type="common">Bloodfluke planorb</name>
    <name type="synonym">Freshwater snail</name>
    <dbReference type="NCBI Taxonomy" id="112525"/>
    <lineage>
        <taxon>Eukaryota</taxon>
        <taxon>Metazoa</taxon>
        <taxon>Spiralia</taxon>
        <taxon>Lophotrochozoa</taxon>
        <taxon>Mollusca</taxon>
        <taxon>Gastropoda</taxon>
        <taxon>Heterobranchia</taxon>
        <taxon>Euthyneura</taxon>
        <taxon>Panpulmonata</taxon>
        <taxon>Hygrophila</taxon>
        <taxon>Lymnaeoidea</taxon>
        <taxon>Planorbidae</taxon>
        <taxon>Biomphalaria</taxon>
    </lineage>
</organism>
<dbReference type="Proteomes" id="UP001233172">
    <property type="component" value="Unassembled WGS sequence"/>
</dbReference>
<gene>
    <name evidence="1" type="ORF">Bpfe_000179</name>
</gene>
<sequence>MRGGSRGFHLHETIHVDTELTKMQRNGRRRELFYSLSRNTTRLDIGTLSAVRASLRGAPIAVVMCPQTSLPSQPNPYPPLSRKRSDICDNVRQTTYNVKWPIIGLTGAC</sequence>
<accession>A0AAD8CC19</accession>
<evidence type="ECO:0000313" key="1">
    <source>
        <dbReference type="EMBL" id="KAK0070196.1"/>
    </source>
</evidence>
<comment type="caution">
    <text evidence="1">The sequence shown here is derived from an EMBL/GenBank/DDBJ whole genome shotgun (WGS) entry which is preliminary data.</text>
</comment>
<dbReference type="EMBL" id="JASAOG010000001">
    <property type="protein sequence ID" value="KAK0070196.1"/>
    <property type="molecule type" value="Genomic_DNA"/>
</dbReference>
<proteinExistence type="predicted"/>
<protein>
    <submittedName>
        <fullName evidence="1">Uncharacterized protein</fullName>
    </submittedName>
</protein>
<reference evidence="1" key="1">
    <citation type="journal article" date="2023" name="PLoS Negl. Trop. Dis.">
        <title>A genome sequence for Biomphalaria pfeifferi, the major vector snail for the human-infecting parasite Schistosoma mansoni.</title>
        <authorList>
            <person name="Bu L."/>
            <person name="Lu L."/>
            <person name="Laidemitt M.R."/>
            <person name="Zhang S.M."/>
            <person name="Mutuku M."/>
            <person name="Mkoji G."/>
            <person name="Steinauer M."/>
            <person name="Loker E.S."/>
        </authorList>
    </citation>
    <scope>NUCLEOTIDE SEQUENCE</scope>
    <source>
        <strain evidence="1">KasaAsao</strain>
    </source>
</reference>
<reference evidence="1" key="2">
    <citation type="submission" date="2023-04" db="EMBL/GenBank/DDBJ databases">
        <authorList>
            <person name="Bu L."/>
            <person name="Lu L."/>
            <person name="Laidemitt M.R."/>
            <person name="Zhang S.M."/>
            <person name="Mutuku M."/>
            <person name="Mkoji G."/>
            <person name="Steinauer M."/>
            <person name="Loker E.S."/>
        </authorList>
    </citation>
    <scope>NUCLEOTIDE SEQUENCE</scope>
    <source>
        <strain evidence="1">KasaAsao</strain>
        <tissue evidence="1">Whole Snail</tissue>
    </source>
</reference>
<keyword evidence="2" id="KW-1185">Reference proteome</keyword>